<dbReference type="OrthoDB" id="3296851at2"/>
<keyword evidence="3" id="KW-1185">Reference proteome</keyword>
<name>A0A505DA17_9ACTN</name>
<dbReference type="AlphaFoldDB" id="A0A505DA17"/>
<feature type="chain" id="PRO_5021398116" evidence="1">
    <location>
        <begin position="27"/>
        <end position="281"/>
    </location>
</feature>
<dbReference type="RefSeq" id="WP_119103055.1">
    <property type="nucleotide sequence ID" value="NZ_QXMJ01000162.1"/>
</dbReference>
<gene>
    <name evidence="2" type="ORF">FGD71_026580</name>
</gene>
<evidence type="ECO:0000313" key="3">
    <source>
        <dbReference type="Proteomes" id="UP000317378"/>
    </source>
</evidence>
<organism evidence="2 3">
    <name type="scientific">Streptomyces sporangiiformans</name>
    <dbReference type="NCBI Taxonomy" id="2315329"/>
    <lineage>
        <taxon>Bacteria</taxon>
        <taxon>Bacillati</taxon>
        <taxon>Actinomycetota</taxon>
        <taxon>Actinomycetes</taxon>
        <taxon>Kitasatosporales</taxon>
        <taxon>Streptomycetaceae</taxon>
        <taxon>Streptomyces</taxon>
    </lineage>
</organism>
<comment type="caution">
    <text evidence="2">The sequence shown here is derived from an EMBL/GenBank/DDBJ whole genome shotgun (WGS) entry which is preliminary data.</text>
</comment>
<evidence type="ECO:0000256" key="1">
    <source>
        <dbReference type="SAM" id="SignalP"/>
    </source>
</evidence>
<sequence>MRMRATLAAVTGALALSVVVVPAAHAGDEPSTASVARTAESFAANGPLDTVIGDTEISNVVVNGGKEVVLGTTTRKTFTVSFTATDDSGIDWAQAILWHGPDFDNLDGGAVADSGDGRSVCTEVSATTSTCTSSYTVKANTDLVNALAGGWKVWALAQGTDGDYVQQDNVKGFKIQRASKLTVNAAPEPVKKDKTITITGKLTRANWETEKYAGYTDQAVKLQFKKKGTTTYTDVKTVKSGSGGALKTTVKAAQDGYFRYVFAGTSTTPAVKATGDFIDVQ</sequence>
<dbReference type="Proteomes" id="UP000317378">
    <property type="component" value="Unassembled WGS sequence"/>
</dbReference>
<dbReference type="EMBL" id="VCHX02000162">
    <property type="protein sequence ID" value="TPQ19242.1"/>
    <property type="molecule type" value="Genomic_DNA"/>
</dbReference>
<evidence type="ECO:0000313" key="2">
    <source>
        <dbReference type="EMBL" id="TPQ19242.1"/>
    </source>
</evidence>
<accession>A0A505DA17</accession>
<keyword evidence="1" id="KW-0732">Signal</keyword>
<reference evidence="2 3" key="1">
    <citation type="submission" date="2019-06" db="EMBL/GenBank/DDBJ databases">
        <title>Streptomyces sporangiiformans sp. nov., a novel actinomycete isolated from soil in Mount Song.</title>
        <authorList>
            <person name="Han L."/>
        </authorList>
    </citation>
    <scope>NUCLEOTIDE SEQUENCE [LARGE SCALE GENOMIC DNA]</scope>
    <source>
        <strain evidence="2 3">NEAU-SSA 1</strain>
    </source>
</reference>
<feature type="signal peptide" evidence="1">
    <location>
        <begin position="1"/>
        <end position="26"/>
    </location>
</feature>
<proteinExistence type="predicted"/>
<protein>
    <submittedName>
        <fullName evidence="2">Calcium-binding protein</fullName>
    </submittedName>
</protein>